<keyword evidence="3" id="KW-0677">Repeat</keyword>
<dbReference type="Gene3D" id="2.160.10.10">
    <property type="entry name" value="Hexapeptide repeat proteins"/>
    <property type="match status" value="1"/>
</dbReference>
<evidence type="ECO:0000313" key="6">
    <source>
        <dbReference type="Proteomes" id="UP000011135"/>
    </source>
</evidence>
<keyword evidence="4" id="KW-0012">Acyltransferase</keyword>
<dbReference type="CDD" id="cd04647">
    <property type="entry name" value="LbH_MAT_like"/>
    <property type="match status" value="1"/>
</dbReference>
<dbReference type="InterPro" id="IPR001451">
    <property type="entry name" value="Hexapep"/>
</dbReference>
<keyword evidence="6" id="KW-1185">Reference proteome</keyword>
<dbReference type="Pfam" id="PF00132">
    <property type="entry name" value="Hexapep"/>
    <property type="match status" value="1"/>
</dbReference>
<organism evidence="5 6">
    <name type="scientific">Fulvivirga imtechensis AK7</name>
    <dbReference type="NCBI Taxonomy" id="1237149"/>
    <lineage>
        <taxon>Bacteria</taxon>
        <taxon>Pseudomonadati</taxon>
        <taxon>Bacteroidota</taxon>
        <taxon>Cytophagia</taxon>
        <taxon>Cytophagales</taxon>
        <taxon>Fulvivirgaceae</taxon>
        <taxon>Fulvivirga</taxon>
    </lineage>
</organism>
<evidence type="ECO:0000313" key="5">
    <source>
        <dbReference type="EMBL" id="ELR70594.1"/>
    </source>
</evidence>
<dbReference type="GO" id="GO:0008374">
    <property type="term" value="F:O-acyltransferase activity"/>
    <property type="evidence" value="ECO:0007669"/>
    <property type="project" value="TreeGrafter"/>
</dbReference>
<protein>
    <submittedName>
        <fullName evidence="5">Transferase hexapeptide repeat protein</fullName>
    </submittedName>
</protein>
<comment type="caution">
    <text evidence="5">The sequence shown here is derived from an EMBL/GenBank/DDBJ whole genome shotgun (WGS) entry which is preliminary data.</text>
</comment>
<evidence type="ECO:0000256" key="4">
    <source>
        <dbReference type="ARBA" id="ARBA00023315"/>
    </source>
</evidence>
<dbReference type="PANTHER" id="PTHR23416:SF23">
    <property type="entry name" value="ACETYLTRANSFERASE C18B11.09C-RELATED"/>
    <property type="match status" value="1"/>
</dbReference>
<dbReference type="InterPro" id="IPR011004">
    <property type="entry name" value="Trimer_LpxA-like_sf"/>
</dbReference>
<evidence type="ECO:0000256" key="2">
    <source>
        <dbReference type="ARBA" id="ARBA00022679"/>
    </source>
</evidence>
<keyword evidence="2 5" id="KW-0808">Transferase</keyword>
<evidence type="ECO:0000256" key="3">
    <source>
        <dbReference type="ARBA" id="ARBA00022737"/>
    </source>
</evidence>
<comment type="similarity">
    <text evidence="1">Belongs to the transferase hexapeptide repeat family.</text>
</comment>
<reference evidence="5 6" key="1">
    <citation type="submission" date="2012-12" db="EMBL/GenBank/DDBJ databases">
        <title>Genome assembly of Fulvivirga imtechensis AK7.</title>
        <authorList>
            <person name="Nupur N."/>
            <person name="Khatri I."/>
            <person name="Kumar R."/>
            <person name="Subramanian S."/>
            <person name="Pinnaka A."/>
        </authorList>
    </citation>
    <scope>NUCLEOTIDE SEQUENCE [LARGE SCALE GENOMIC DNA]</scope>
    <source>
        <strain evidence="5 6">AK7</strain>
    </source>
</reference>
<dbReference type="OrthoDB" id="9814490at2"/>
<dbReference type="eggNOG" id="COG0110">
    <property type="taxonomic scope" value="Bacteria"/>
</dbReference>
<gene>
    <name evidence="5" type="ORF">C900_03575</name>
</gene>
<dbReference type="STRING" id="1237149.C900_03575"/>
<dbReference type="SUPFAM" id="SSF51161">
    <property type="entry name" value="Trimeric LpxA-like enzymes"/>
    <property type="match status" value="1"/>
</dbReference>
<evidence type="ECO:0000256" key="1">
    <source>
        <dbReference type="ARBA" id="ARBA00007274"/>
    </source>
</evidence>
<dbReference type="PANTHER" id="PTHR23416">
    <property type="entry name" value="SIALIC ACID SYNTHASE-RELATED"/>
    <property type="match status" value="1"/>
</dbReference>
<dbReference type="InterPro" id="IPR051159">
    <property type="entry name" value="Hexapeptide_acetyltransf"/>
</dbReference>
<dbReference type="Proteomes" id="UP000011135">
    <property type="component" value="Unassembled WGS sequence"/>
</dbReference>
<proteinExistence type="inferred from homology"/>
<dbReference type="AlphaFoldDB" id="L8JSX3"/>
<accession>L8JSX3</accession>
<sequence length="165" mass="18364">MENIIYYLYKKGRGIYNKKRYEAYYRKYKINRSFRFNGEGVQLYGNGAFIAGDSSYIGSFSTVQLADGHHVAIGNNCALSHNVRIYTTSIVPDGDWEKEKKKSYSKSVEIGNNVWIGANAFINPGVKIGDNAIVGANAVVTKDVEKNAIVGGVPARLIRYKRLNA</sequence>
<dbReference type="PROSITE" id="PS00101">
    <property type="entry name" value="HEXAPEP_TRANSFERASES"/>
    <property type="match status" value="1"/>
</dbReference>
<name>L8JSX3_9BACT</name>
<dbReference type="EMBL" id="AMZN01000051">
    <property type="protein sequence ID" value="ELR70594.1"/>
    <property type="molecule type" value="Genomic_DNA"/>
</dbReference>
<dbReference type="InterPro" id="IPR018357">
    <property type="entry name" value="Hexapep_transf_CS"/>
</dbReference>